<evidence type="ECO:0000256" key="4">
    <source>
        <dbReference type="PIRSR" id="PIRSR001365-2"/>
    </source>
</evidence>
<dbReference type="OrthoDB" id="3175637at2"/>
<name>A0A5J5IY70_9MICO</name>
<dbReference type="Gene3D" id="3.20.20.70">
    <property type="entry name" value="Aldolase class I"/>
    <property type="match status" value="1"/>
</dbReference>
<comment type="caution">
    <text evidence="5">The sequence shown here is derived from an EMBL/GenBank/DDBJ whole genome shotgun (WGS) entry which is preliminary data.</text>
</comment>
<dbReference type="PANTHER" id="PTHR12128:SF66">
    <property type="entry name" value="4-HYDROXY-2-OXOGLUTARATE ALDOLASE, MITOCHONDRIAL"/>
    <property type="match status" value="1"/>
</dbReference>
<protein>
    <submittedName>
        <fullName evidence="5">Dihydrodipicolinate synthase family protein</fullName>
    </submittedName>
</protein>
<dbReference type="Pfam" id="PF00701">
    <property type="entry name" value="DHDPS"/>
    <property type="match status" value="1"/>
</dbReference>
<dbReference type="SMART" id="SM01130">
    <property type="entry name" value="DHDPS"/>
    <property type="match status" value="1"/>
</dbReference>
<reference evidence="6" key="1">
    <citation type="submission" date="2019-09" db="EMBL/GenBank/DDBJ databases">
        <title>Mumia zhuanghuii sp. nov. isolated from the intestinal contents of plateau pika (Ochotona curzoniae) in the Qinghai-Tibet plateau of China.</title>
        <authorList>
            <person name="Tian Z."/>
        </authorList>
    </citation>
    <scope>NUCLEOTIDE SEQUENCE [LARGE SCALE GENOMIC DNA]</scope>
    <source>
        <strain evidence="6">JCM 30598</strain>
    </source>
</reference>
<dbReference type="SUPFAM" id="SSF51569">
    <property type="entry name" value="Aldolase"/>
    <property type="match status" value="1"/>
</dbReference>
<keyword evidence="6" id="KW-1185">Reference proteome</keyword>
<evidence type="ECO:0000313" key="6">
    <source>
        <dbReference type="Proteomes" id="UP000325827"/>
    </source>
</evidence>
<dbReference type="InterPro" id="IPR013785">
    <property type="entry name" value="Aldolase_TIM"/>
</dbReference>
<feature type="binding site" evidence="4">
    <location>
        <position position="49"/>
    </location>
    <ligand>
        <name>pyruvate</name>
        <dbReference type="ChEBI" id="CHEBI:15361"/>
    </ligand>
</feature>
<sequence length="312" mass="33341">MKIASRKVIASVALPMSADGDPDFTAFRRYLRWLADEQGITAFAINADTGEGAHLDNPERLRTAEVVREEFGDTVYLVSGLIATHDRAAKQLAHDLSAAGSDALLMFTPPAFAGTTLSKEALVGYFSATREAGLPLIAFSLMADVGGVTLGPDTLASLCAVPGLIAAVKDASFDARAYVRTRNLLKQDFPDVELLTGCDNFILESYLLGAHGSLLGFAGLAGAATLRLHDLVHAGRISEAIQWDAERIAPLAAVMYGEPIRDNRSRLKEALVHLGVIDSAHLRAPLRPVSAQERQRMLAVVDRTFAPLGVPA</sequence>
<dbReference type="RefSeq" id="WP_150450730.1">
    <property type="nucleotide sequence ID" value="NZ_VYSA01000008.1"/>
</dbReference>
<dbReference type="AlphaFoldDB" id="A0A5J5IY70"/>
<proteinExistence type="inferred from homology"/>
<dbReference type="InterPro" id="IPR002220">
    <property type="entry name" value="DapA-like"/>
</dbReference>
<accession>A0A5J5IY70</accession>
<organism evidence="5 6">
    <name type="scientific">Microbacterium rhizomatis</name>
    <dbReference type="NCBI Taxonomy" id="1631477"/>
    <lineage>
        <taxon>Bacteria</taxon>
        <taxon>Bacillati</taxon>
        <taxon>Actinomycetota</taxon>
        <taxon>Actinomycetes</taxon>
        <taxon>Micrococcales</taxon>
        <taxon>Microbacteriaceae</taxon>
        <taxon>Microbacterium</taxon>
    </lineage>
</organism>
<dbReference type="CDD" id="cd00408">
    <property type="entry name" value="DHDPS-like"/>
    <property type="match status" value="1"/>
</dbReference>
<evidence type="ECO:0000256" key="3">
    <source>
        <dbReference type="PIRNR" id="PIRNR001365"/>
    </source>
</evidence>
<gene>
    <name evidence="5" type="ORF">F6B43_19335</name>
</gene>
<dbReference type="Proteomes" id="UP000325827">
    <property type="component" value="Unassembled WGS sequence"/>
</dbReference>
<dbReference type="PIRSF" id="PIRSF001365">
    <property type="entry name" value="DHDPS"/>
    <property type="match status" value="1"/>
</dbReference>
<keyword evidence="2 3" id="KW-0456">Lyase</keyword>
<evidence type="ECO:0000313" key="5">
    <source>
        <dbReference type="EMBL" id="KAA9104524.1"/>
    </source>
</evidence>
<dbReference type="GO" id="GO:0008840">
    <property type="term" value="F:4-hydroxy-tetrahydrodipicolinate synthase activity"/>
    <property type="evidence" value="ECO:0007669"/>
    <property type="project" value="TreeGrafter"/>
</dbReference>
<comment type="similarity">
    <text evidence="1 3">Belongs to the DapA family.</text>
</comment>
<dbReference type="PANTHER" id="PTHR12128">
    <property type="entry name" value="DIHYDRODIPICOLINATE SYNTHASE"/>
    <property type="match status" value="1"/>
</dbReference>
<dbReference type="EMBL" id="VYSA01000008">
    <property type="protein sequence ID" value="KAA9104524.1"/>
    <property type="molecule type" value="Genomic_DNA"/>
</dbReference>
<evidence type="ECO:0000256" key="1">
    <source>
        <dbReference type="ARBA" id="ARBA00007592"/>
    </source>
</evidence>
<evidence type="ECO:0000256" key="2">
    <source>
        <dbReference type="ARBA" id="ARBA00023239"/>
    </source>
</evidence>